<evidence type="ECO:0000313" key="2">
    <source>
        <dbReference type="Proteomes" id="UP000070475"/>
    </source>
</evidence>
<evidence type="ECO:0000313" key="1">
    <source>
        <dbReference type="EMBL" id="KWX71594.1"/>
    </source>
</evidence>
<protein>
    <submittedName>
        <fullName evidence="1">Uncharacterized protein</fullName>
    </submittedName>
</protein>
<dbReference type="EMBL" id="LIRB01000146">
    <property type="protein sequence ID" value="KWX71594.1"/>
    <property type="molecule type" value="Genomic_DNA"/>
</dbReference>
<gene>
    <name evidence="1" type="ORF">AMQ84_27100</name>
</gene>
<keyword evidence="2" id="KW-1185">Reference proteome</keyword>
<sequence>MKLLTDLYTMESLQYKIIYMALCIMDLELEKDGVLAAMAKAWGVTEQELAHELAELYTNNPDPDREEEDDL</sequence>
<organism evidence="1 2">
    <name type="scientific">Paenibacillus riograndensis</name>
    <dbReference type="NCBI Taxonomy" id="483937"/>
    <lineage>
        <taxon>Bacteria</taxon>
        <taxon>Bacillati</taxon>
        <taxon>Bacillota</taxon>
        <taxon>Bacilli</taxon>
        <taxon>Bacillales</taxon>
        <taxon>Paenibacillaceae</taxon>
        <taxon>Paenibacillus</taxon>
        <taxon>Paenibacillus sonchi group</taxon>
    </lineage>
</organism>
<dbReference type="AlphaFoldDB" id="A0A132TJY0"/>
<dbReference type="Proteomes" id="UP000070475">
    <property type="component" value="Unassembled WGS sequence"/>
</dbReference>
<name>A0A132TJY0_9BACL</name>
<proteinExistence type="predicted"/>
<dbReference type="RefSeq" id="WP_060862910.1">
    <property type="nucleotide sequence ID" value="NZ_LIRB01000146.1"/>
</dbReference>
<reference evidence="1 2" key="1">
    <citation type="submission" date="2015-08" db="EMBL/GenBank/DDBJ databases">
        <title>Genomes of Paenibacillus riograndensis.</title>
        <authorList>
            <person name="Sant'Anna F.H."/>
            <person name="Souza R."/>
            <person name="Ambrosini A."/>
            <person name="Bach E."/>
            <person name="Fernandes G."/>
            <person name="Balsanelli E."/>
            <person name="Baura V.A."/>
            <person name="Pedrosa F.O."/>
            <person name="Souza E.M."/>
            <person name="Passaglia L."/>
        </authorList>
    </citation>
    <scope>NUCLEOTIDE SEQUENCE [LARGE SCALE GENOMIC DNA]</scope>
    <source>
        <strain evidence="1 2">CAS34</strain>
    </source>
</reference>
<accession>A0A132TJY0</accession>
<dbReference type="PATRIC" id="fig|483937.3.peg.4248"/>
<comment type="caution">
    <text evidence="1">The sequence shown here is derived from an EMBL/GenBank/DDBJ whole genome shotgun (WGS) entry which is preliminary data.</text>
</comment>